<dbReference type="PANTHER" id="PTHR47331">
    <property type="entry name" value="PHD-TYPE DOMAIN-CONTAINING PROTEIN"/>
    <property type="match status" value="1"/>
</dbReference>
<dbReference type="SUPFAM" id="SSF53098">
    <property type="entry name" value="Ribonuclease H-like"/>
    <property type="match status" value="1"/>
</dbReference>
<dbReference type="InterPro" id="IPR041588">
    <property type="entry name" value="Integrase_H2C2"/>
</dbReference>
<evidence type="ECO:0000313" key="2">
    <source>
        <dbReference type="EMBL" id="KAK7944841.1"/>
    </source>
</evidence>
<keyword evidence="3" id="KW-1185">Reference proteome</keyword>
<dbReference type="Pfam" id="PF17921">
    <property type="entry name" value="Integrase_H2C2"/>
    <property type="match status" value="1"/>
</dbReference>
<proteinExistence type="predicted"/>
<dbReference type="Pfam" id="PF18701">
    <property type="entry name" value="DUF5641"/>
    <property type="match status" value="1"/>
</dbReference>
<dbReference type="EMBL" id="JBBPFD010000001">
    <property type="protein sequence ID" value="KAK7944841.1"/>
    <property type="molecule type" value="Genomic_DNA"/>
</dbReference>
<evidence type="ECO:0000313" key="3">
    <source>
        <dbReference type="Proteomes" id="UP001460270"/>
    </source>
</evidence>
<dbReference type="PANTHER" id="PTHR47331:SF1">
    <property type="entry name" value="GAG-LIKE PROTEIN"/>
    <property type="match status" value="1"/>
</dbReference>
<evidence type="ECO:0000259" key="1">
    <source>
        <dbReference type="PROSITE" id="PS50994"/>
    </source>
</evidence>
<dbReference type="GO" id="GO:0015074">
    <property type="term" value="P:DNA integration"/>
    <property type="evidence" value="ECO:0007669"/>
    <property type="project" value="InterPro"/>
</dbReference>
<dbReference type="Proteomes" id="UP001460270">
    <property type="component" value="Unassembled WGS sequence"/>
</dbReference>
<reference evidence="3" key="1">
    <citation type="submission" date="2024-04" db="EMBL/GenBank/DDBJ databases">
        <title>Salinicola lusitanus LLJ914,a marine bacterium isolated from the Okinawa Trough.</title>
        <authorList>
            <person name="Li J."/>
        </authorList>
    </citation>
    <scope>NUCLEOTIDE SEQUENCE [LARGE SCALE GENOMIC DNA]</scope>
</reference>
<name>A0AAW0PZP9_9GOBI</name>
<organism evidence="2 3">
    <name type="scientific">Mugilogobius chulae</name>
    <name type="common">yellowstripe goby</name>
    <dbReference type="NCBI Taxonomy" id="88201"/>
    <lineage>
        <taxon>Eukaryota</taxon>
        <taxon>Metazoa</taxon>
        <taxon>Chordata</taxon>
        <taxon>Craniata</taxon>
        <taxon>Vertebrata</taxon>
        <taxon>Euteleostomi</taxon>
        <taxon>Actinopterygii</taxon>
        <taxon>Neopterygii</taxon>
        <taxon>Teleostei</taxon>
        <taxon>Neoteleostei</taxon>
        <taxon>Acanthomorphata</taxon>
        <taxon>Gobiaria</taxon>
        <taxon>Gobiiformes</taxon>
        <taxon>Gobioidei</taxon>
        <taxon>Gobiidae</taxon>
        <taxon>Gobionellinae</taxon>
        <taxon>Mugilogobius</taxon>
    </lineage>
</organism>
<dbReference type="Pfam" id="PF05380">
    <property type="entry name" value="Peptidase_A17"/>
    <property type="match status" value="1"/>
</dbReference>
<dbReference type="InterPro" id="IPR012337">
    <property type="entry name" value="RNaseH-like_sf"/>
</dbReference>
<accession>A0AAW0PZP9</accession>
<gene>
    <name evidence="2" type="ORF">WMY93_000569</name>
</gene>
<protein>
    <recommendedName>
        <fullName evidence="1">Integrase catalytic domain-containing protein</fullName>
    </recommendedName>
</protein>
<sequence length="1830" mass="207780">MLTNLEKLVHKAKEEHQIWNRWAPPAEQRDFDRRLRELELRLPKLVSGKVALIKAASIKEDTERQPVTAHSTAAAIKLKATALPKFTGIQRDYYRWRREWEALQKQGEPTGSREVRKFQLLDSLDEKVAKDLRLSTYTTADEILESSRIGMVTKPPLHLRSSKNYKQFHRGSEEPPSHKSIESKLPESLKKDWLTYAADQKNAVNPQIRFDKLLEFLQSQESIYEQLEQLRDIDPAKEKTKFATKYARTKTTKSTSEAGCIICGDTRHKKKLYICRKFRTAKLLSEKRDAVQRLGACKRCLEVHNGEPCRKSTYLCGNPECKDQHHYLLCPLPRNQSQRSSKSGPVRAEGRRYTEDQEAFLSKLPPELAQQCRDAFCNVISRAYNSAADEKGLLEGNGLHEYPVILMLLDVTANDGQRVGTLIDLASDTNYITHRAASKLNLQSENVTLVVHGVGGMKASVATKRYLLKIRVSTPRGTLKSHQLICYGLDRIAEVHRHVPAHKLQKIFPDVALKDLVRPKEIHLLISHKEGQLVPQKVRSIGDLVLWDGPLGKTVGGTHPDLFEEVTVTAHTSKTHFARSMRTAAEKYKELTHRDPVSCPEIQSSAATSSKEFLKWWKWESIGAACEPRCGGCRCGNCQPGGKEMTLAEEREMEIIRNGLTYVTGDDHSPEPHWHAKYPWTEEPESLPNNKRAVEATFLRTEKQLSKEPEWKTAYASQVHEMVDRKAAVKLSKDILQSWTGPVWYVSHLIAPNPHSVSTPVRLVWNSSQRYRGLSLNDMLIKGPDVLNPIRAVLLRFRAGVFAALGDIRKMYNSVWLEEREVHLHRFLWRDTEDSEIEDFAITRVNIGDKPAGCIAQVAMRETANLPPFSHLKEERRVLEEDAYVDDILTSHNDLDHLNLLTSNIERILRAGGFYMKPWVYSAQSGRKKPRDEKTEQPKFMILPNQLTEDDNKALGLGYTIDDDKLHVMSAVNFSKKKKKMRLGQDLLKEEVRSQTPDPLTRRQLLSQVSGLYDPLGLVTPAKQKGAILVRRAFQEAKVKYCLEEDTWDAALSKELREDAIKLLEEYAVLSQLRFTRSLTPLDPCAQPIGITFSDGSEHAYGAVMYLRWSCSDCVVVRLVESKAKLTPLDHKGDPVKAEMCGAVFAARLKNYFQRHCRIDVEKWFHLVDSQTVLGAIQRESYGYQTFFANRIGEIQSSTNVDDWWWIPGPVNIADIITRGASPELLTEDSEWQSGPKFLLLPEDEWPKKSARDVATQARDNVAKIQKKTFTAVLTRTHLKDQDPVQEPKRRPPAGVAVRELVEEGRFSDLRKLVKTIALIWRAAKKFRRVKTKDKEKWEAVESSGVVTVFERRDAFRDLCLAAQEGVNFPSTTTDRLVVYRDQSSGLLVCGGRVQTFKEDQKAVPLLPFQAWISTLLAREAHAEGHEGVAGTLLRMRRKAWVVKGRILAQKVVDKCIICKKAKARTCRQIMGDLPEERSSPAAPFQFTSVDLFGPYHVKDDVKKRVTMKVWGVVFCCMSSRAIHVELASALSTESFLLAYQRFAAVRGHPQKIWSDPGTNFIGAKPILKDMYSFLREQDKASLEEYATRNGTHWTWKIHPADSPHRNGAAEAAVRVTKRALLSLRKVEGLTFNEFLTALQLAANLANERPIDARIQSKEDRIESISPNTLLLGRASPGGDFKSFDYTTYPLKRLKEIQNQVNYFWKSWSQLAGPNLFIRSKWHTAERNVTVGDVVWLCDQNALRGQFKIARVVGVNPDQRGVVRDVHVKVSPSYGALGWMRSPKSVPVVKDSGSLVESSKSCQSTILHRDVRRLVVLLPVEDQVQRNQLA</sequence>
<dbReference type="SUPFAM" id="SSF56672">
    <property type="entry name" value="DNA/RNA polymerases"/>
    <property type="match status" value="1"/>
</dbReference>
<dbReference type="GO" id="GO:0003676">
    <property type="term" value="F:nucleic acid binding"/>
    <property type="evidence" value="ECO:0007669"/>
    <property type="project" value="InterPro"/>
</dbReference>
<dbReference type="InterPro" id="IPR040676">
    <property type="entry name" value="DUF5641"/>
</dbReference>
<dbReference type="InterPro" id="IPR008042">
    <property type="entry name" value="Retrotrans_Pao"/>
</dbReference>
<dbReference type="PROSITE" id="PS50994">
    <property type="entry name" value="INTEGRASE"/>
    <property type="match status" value="1"/>
</dbReference>
<dbReference type="InterPro" id="IPR001584">
    <property type="entry name" value="Integrase_cat-core"/>
</dbReference>
<feature type="domain" description="Integrase catalytic" evidence="1">
    <location>
        <begin position="1480"/>
        <end position="1675"/>
    </location>
</feature>
<dbReference type="InterPro" id="IPR036397">
    <property type="entry name" value="RNaseH_sf"/>
</dbReference>
<dbReference type="Gene3D" id="3.30.420.10">
    <property type="entry name" value="Ribonuclease H-like superfamily/Ribonuclease H"/>
    <property type="match status" value="1"/>
</dbReference>
<dbReference type="InterPro" id="IPR043502">
    <property type="entry name" value="DNA/RNA_pol_sf"/>
</dbReference>
<comment type="caution">
    <text evidence="2">The sequence shown here is derived from an EMBL/GenBank/DDBJ whole genome shotgun (WGS) entry which is preliminary data.</text>
</comment>